<dbReference type="Gene3D" id="1.10.443.10">
    <property type="entry name" value="Intergrase catalytic core"/>
    <property type="match status" value="1"/>
</dbReference>
<dbReference type="CDD" id="cd01189">
    <property type="entry name" value="INT_ICEBs1_C_like"/>
    <property type="match status" value="1"/>
</dbReference>
<dbReference type="InterPro" id="IPR004107">
    <property type="entry name" value="Integrase_SAM-like_N"/>
</dbReference>
<dbReference type="GO" id="GO:0006310">
    <property type="term" value="P:DNA recombination"/>
    <property type="evidence" value="ECO:0007669"/>
    <property type="project" value="UniProtKB-KW"/>
</dbReference>
<name>A0A414PUS5_FUSMR</name>
<dbReference type="SUPFAM" id="SSF56349">
    <property type="entry name" value="DNA breaking-rejoining enzymes"/>
    <property type="match status" value="1"/>
</dbReference>
<comment type="similarity">
    <text evidence="1">Belongs to the 'phage' integrase family.</text>
</comment>
<dbReference type="Pfam" id="PF00589">
    <property type="entry name" value="Phage_integrase"/>
    <property type="match status" value="1"/>
</dbReference>
<protein>
    <submittedName>
        <fullName evidence="6">Site-specific integrase</fullName>
    </submittedName>
</protein>
<organism evidence="6 7">
    <name type="scientific">Fusobacterium mortiferum</name>
    <dbReference type="NCBI Taxonomy" id="850"/>
    <lineage>
        <taxon>Bacteria</taxon>
        <taxon>Fusobacteriati</taxon>
        <taxon>Fusobacteriota</taxon>
        <taxon>Fusobacteriia</taxon>
        <taxon>Fusobacteriales</taxon>
        <taxon>Fusobacteriaceae</taxon>
        <taxon>Fusobacterium</taxon>
    </lineage>
</organism>
<dbReference type="AlphaFoldDB" id="A0A414PUS5"/>
<evidence type="ECO:0000259" key="5">
    <source>
        <dbReference type="PROSITE" id="PS51898"/>
    </source>
</evidence>
<evidence type="ECO:0000313" key="6">
    <source>
        <dbReference type="EMBL" id="RHF72323.1"/>
    </source>
</evidence>
<reference evidence="6 7" key="1">
    <citation type="submission" date="2018-08" db="EMBL/GenBank/DDBJ databases">
        <title>A genome reference for cultivated species of the human gut microbiota.</title>
        <authorList>
            <person name="Zou Y."/>
            <person name="Xue W."/>
            <person name="Luo G."/>
        </authorList>
    </citation>
    <scope>NUCLEOTIDE SEQUENCE [LARGE SCALE GENOMIC DNA]</scope>
    <source>
        <strain evidence="6 7">AM25-1</strain>
    </source>
</reference>
<accession>A0A414PUS5</accession>
<comment type="caution">
    <text evidence="6">The sequence shown here is derived from an EMBL/GenBank/DDBJ whole genome shotgun (WGS) entry which is preliminary data.</text>
</comment>
<dbReference type="InterPro" id="IPR002104">
    <property type="entry name" value="Integrase_catalytic"/>
</dbReference>
<dbReference type="InterPro" id="IPR011010">
    <property type="entry name" value="DNA_brk_join_enz"/>
</dbReference>
<proteinExistence type="inferred from homology"/>
<evidence type="ECO:0000256" key="4">
    <source>
        <dbReference type="ARBA" id="ARBA00023172"/>
    </source>
</evidence>
<dbReference type="Gene3D" id="1.10.150.130">
    <property type="match status" value="1"/>
</dbReference>
<gene>
    <name evidence="6" type="ORF">DW663_07000</name>
</gene>
<dbReference type="InterPro" id="IPR013762">
    <property type="entry name" value="Integrase-like_cat_sf"/>
</dbReference>
<dbReference type="PROSITE" id="PS51898">
    <property type="entry name" value="TYR_RECOMBINASE"/>
    <property type="match status" value="1"/>
</dbReference>
<dbReference type="Pfam" id="PF14659">
    <property type="entry name" value="Phage_int_SAM_3"/>
    <property type="match status" value="1"/>
</dbReference>
<dbReference type="PANTHER" id="PTHR30629">
    <property type="entry name" value="PROPHAGE INTEGRASE"/>
    <property type="match status" value="1"/>
</dbReference>
<evidence type="ECO:0000256" key="1">
    <source>
        <dbReference type="ARBA" id="ARBA00008857"/>
    </source>
</evidence>
<dbReference type="EMBL" id="QRHL01000009">
    <property type="protein sequence ID" value="RHF72323.1"/>
    <property type="molecule type" value="Genomic_DNA"/>
</dbReference>
<dbReference type="RefSeq" id="WP_118234369.1">
    <property type="nucleotide sequence ID" value="NZ_QRHL01000009.1"/>
</dbReference>
<dbReference type="GO" id="GO:0015074">
    <property type="term" value="P:DNA integration"/>
    <property type="evidence" value="ECO:0007669"/>
    <property type="project" value="UniProtKB-KW"/>
</dbReference>
<keyword evidence="2" id="KW-0229">DNA integration</keyword>
<evidence type="ECO:0000256" key="3">
    <source>
        <dbReference type="ARBA" id="ARBA00023125"/>
    </source>
</evidence>
<evidence type="ECO:0000256" key="2">
    <source>
        <dbReference type="ARBA" id="ARBA00022908"/>
    </source>
</evidence>
<dbReference type="InterPro" id="IPR050808">
    <property type="entry name" value="Phage_Integrase"/>
</dbReference>
<evidence type="ECO:0000313" key="7">
    <source>
        <dbReference type="Proteomes" id="UP000284676"/>
    </source>
</evidence>
<feature type="domain" description="Tyr recombinase" evidence="5">
    <location>
        <begin position="166"/>
        <end position="341"/>
    </location>
</feature>
<dbReference type="Proteomes" id="UP000284676">
    <property type="component" value="Unassembled WGS sequence"/>
</dbReference>
<keyword evidence="4" id="KW-0233">DNA recombination</keyword>
<dbReference type="PANTHER" id="PTHR30629:SF2">
    <property type="entry name" value="PROPHAGE INTEGRASE INTS-RELATED"/>
    <property type="match status" value="1"/>
</dbReference>
<sequence>MKNENGTGNIYKIKGKRRKPWAVRVTTGYTLEGKQIRKYIGTYETKREAQESLFEYLKNPKLYKKITFKEITDLWFESYKKKIGSPKTLETNKYRLRFLEPLNDMQITDIKLYHLQKLIDEIDTSWSFKNGCKSVLNMIFEYAFKNDFISTNKVKFIELGKKEKVIERKIFTQKEIEILWENLNSKTYHGKYTYIILILIYTGMRIGELFNLKTEDIDLENRTIKVRVSKTSAGVRTIPIFSKIFNLFKDNIIIGQEYFVKGDTTTQLSYATFKPRFKKLLKELGIQEHTIHDTRHTFATMLNNANANSTSIIRLIGHSNFSTTENIYTHKDTEELRKAVELLN</sequence>
<keyword evidence="3" id="KW-0238">DNA-binding</keyword>
<dbReference type="GO" id="GO:0003677">
    <property type="term" value="F:DNA binding"/>
    <property type="evidence" value="ECO:0007669"/>
    <property type="project" value="UniProtKB-KW"/>
</dbReference>
<dbReference type="InterPro" id="IPR010998">
    <property type="entry name" value="Integrase_recombinase_N"/>
</dbReference>